<reference evidence="7 8" key="1">
    <citation type="submission" date="2024-02" db="EMBL/GenBank/DDBJ databases">
        <title>Full genome sequence of Sphingomonas kaistensis.</title>
        <authorList>
            <person name="Poletto B.L."/>
            <person name="Silva G."/>
            <person name="Galante D."/>
            <person name="Campos K.R."/>
            <person name="Santos M.B.N."/>
            <person name="Sacchi C.T."/>
        </authorList>
    </citation>
    <scope>NUCLEOTIDE SEQUENCE [LARGE SCALE GENOMIC DNA]</scope>
    <source>
        <strain evidence="7 8">MA4R</strain>
    </source>
</reference>
<dbReference type="RefSeq" id="WP_338502194.1">
    <property type="nucleotide sequence ID" value="NZ_CP145607.1"/>
</dbReference>
<evidence type="ECO:0000313" key="7">
    <source>
        <dbReference type="EMBL" id="WWM69804.1"/>
    </source>
</evidence>
<feature type="transmembrane region" description="Helical" evidence="6">
    <location>
        <begin position="303"/>
        <end position="322"/>
    </location>
</feature>
<evidence type="ECO:0000256" key="5">
    <source>
        <dbReference type="ARBA" id="ARBA00023136"/>
    </source>
</evidence>
<evidence type="ECO:0000256" key="6">
    <source>
        <dbReference type="SAM" id="Phobius"/>
    </source>
</evidence>
<feature type="transmembrane region" description="Helical" evidence="6">
    <location>
        <begin position="92"/>
        <end position="115"/>
    </location>
</feature>
<protein>
    <submittedName>
        <fullName evidence="7">Lipopolysaccharide biosynthesis protein</fullName>
    </submittedName>
</protein>
<dbReference type="EMBL" id="CP145607">
    <property type="protein sequence ID" value="WWM69804.1"/>
    <property type="molecule type" value="Genomic_DNA"/>
</dbReference>
<name>A0ABZ2G188_9SPHN</name>
<organism evidence="7 8">
    <name type="scientific">Sphingomonas kaistensis</name>
    <dbReference type="NCBI Taxonomy" id="298708"/>
    <lineage>
        <taxon>Bacteria</taxon>
        <taxon>Pseudomonadati</taxon>
        <taxon>Pseudomonadota</taxon>
        <taxon>Alphaproteobacteria</taxon>
        <taxon>Sphingomonadales</taxon>
        <taxon>Sphingomonadaceae</taxon>
        <taxon>Sphingomonas</taxon>
    </lineage>
</organism>
<dbReference type="InterPro" id="IPR050833">
    <property type="entry name" value="Poly_Biosynth_Transport"/>
</dbReference>
<evidence type="ECO:0000256" key="4">
    <source>
        <dbReference type="ARBA" id="ARBA00022989"/>
    </source>
</evidence>
<sequence>MSEPAAAAAPDNDLAALARGGRINFLGFLLRLAARLPFLFIAGRMYGAEALGRFAYAVLVVEFVAQLATLGLKRGLAQQLSKTDKPHVCVTYDALLVALMAAVLGMAILFAFPRIMFPNSEIYGLEWLLPVAVLALAWSDVMLAALAYRHDVGATVRARAIVEPWTISIAALAFAFISKRDGLIFAYALSMIGALIASAIPFFRTYGRAAGWRPNPSESWNLARRYMPVAAADTVEWASRRIDLAILGLFATPALVGIYYVAQNVASLPSKLKTSFDPILGPVISRSLEDGDRVGVARQIRQVGFWVIAAQAAVALALGIPGEGVMGLVGPVFVAGTAALIFLLGAEVIAATATTSEAALIYVARHRNMMLSLAMLALQAVLTVALILLFRRLGWPPAWQATAPAVALCLALAFAAVTKARLAGKLLGAPVSGWRWPLIWAAAAAIAVGQLTHFMPEWLQLSFGAPLILASFGLIIWLKGFGPEDRLLFKMKKKDIAVDLPAPGTSGQAPR</sequence>
<keyword evidence="4 6" id="KW-1133">Transmembrane helix</keyword>
<feature type="transmembrane region" description="Helical" evidence="6">
    <location>
        <begin position="438"/>
        <end position="455"/>
    </location>
</feature>
<keyword evidence="2" id="KW-1003">Cell membrane</keyword>
<evidence type="ECO:0000256" key="2">
    <source>
        <dbReference type="ARBA" id="ARBA00022475"/>
    </source>
</evidence>
<dbReference type="PANTHER" id="PTHR30250">
    <property type="entry name" value="PST FAMILY PREDICTED COLANIC ACID TRANSPORTER"/>
    <property type="match status" value="1"/>
</dbReference>
<feature type="transmembrane region" description="Helical" evidence="6">
    <location>
        <begin position="461"/>
        <end position="482"/>
    </location>
</feature>
<dbReference type="PANTHER" id="PTHR30250:SF11">
    <property type="entry name" value="O-ANTIGEN TRANSPORTER-RELATED"/>
    <property type="match status" value="1"/>
</dbReference>
<gene>
    <name evidence="7" type="ORF">V6R86_03635</name>
</gene>
<feature type="transmembrane region" description="Helical" evidence="6">
    <location>
        <begin position="328"/>
        <end position="350"/>
    </location>
</feature>
<evidence type="ECO:0000256" key="3">
    <source>
        <dbReference type="ARBA" id="ARBA00022692"/>
    </source>
</evidence>
<keyword evidence="8" id="KW-1185">Reference proteome</keyword>
<dbReference type="Proteomes" id="UP001382935">
    <property type="component" value="Chromosome"/>
</dbReference>
<proteinExistence type="predicted"/>
<comment type="subcellular location">
    <subcellularLocation>
        <location evidence="1">Cell membrane</location>
        <topology evidence="1">Multi-pass membrane protein</topology>
    </subcellularLocation>
</comment>
<feature type="transmembrane region" description="Helical" evidence="6">
    <location>
        <begin position="127"/>
        <end position="148"/>
    </location>
</feature>
<feature type="transmembrane region" description="Helical" evidence="6">
    <location>
        <begin position="371"/>
        <end position="391"/>
    </location>
</feature>
<evidence type="ECO:0000256" key="1">
    <source>
        <dbReference type="ARBA" id="ARBA00004651"/>
    </source>
</evidence>
<keyword evidence="5 6" id="KW-0472">Membrane</keyword>
<feature type="transmembrane region" description="Helical" evidence="6">
    <location>
        <begin position="184"/>
        <end position="203"/>
    </location>
</feature>
<keyword evidence="3 6" id="KW-0812">Transmembrane</keyword>
<dbReference type="Pfam" id="PF13440">
    <property type="entry name" value="Polysacc_synt_3"/>
    <property type="match status" value="1"/>
</dbReference>
<feature type="transmembrane region" description="Helical" evidence="6">
    <location>
        <begin position="54"/>
        <end position="72"/>
    </location>
</feature>
<feature type="transmembrane region" description="Helical" evidence="6">
    <location>
        <begin position="23"/>
        <end position="42"/>
    </location>
</feature>
<feature type="transmembrane region" description="Helical" evidence="6">
    <location>
        <begin position="397"/>
        <end position="417"/>
    </location>
</feature>
<accession>A0ABZ2G188</accession>
<feature type="transmembrane region" description="Helical" evidence="6">
    <location>
        <begin position="160"/>
        <end position="178"/>
    </location>
</feature>
<evidence type="ECO:0000313" key="8">
    <source>
        <dbReference type="Proteomes" id="UP001382935"/>
    </source>
</evidence>